<dbReference type="InterPro" id="IPR043129">
    <property type="entry name" value="ATPase_NBD"/>
</dbReference>
<reference evidence="13" key="1">
    <citation type="submission" date="2021-03" db="EMBL/GenBank/DDBJ databases">
        <title>Genomic Encyclopedia of Type Strains, Phase IV (KMG-IV): sequencing the most valuable type-strain genomes for metagenomic binning, comparative biology and taxonomic classification.</title>
        <authorList>
            <person name="Goeker M."/>
        </authorList>
    </citation>
    <scope>NUCLEOTIDE SEQUENCE</scope>
    <source>
        <strain evidence="13">DSM 107338</strain>
    </source>
</reference>
<dbReference type="AlphaFoldDB" id="A0A9X0YNQ9"/>
<dbReference type="EMBL" id="JAGGMB010000001">
    <property type="protein sequence ID" value="MBP2075949.1"/>
    <property type="molecule type" value="Genomic_DNA"/>
</dbReference>
<keyword evidence="5" id="KW-0547">Nucleotide-binding</keyword>
<keyword evidence="14" id="KW-1185">Reference proteome</keyword>
<evidence type="ECO:0000313" key="13">
    <source>
        <dbReference type="EMBL" id="MBP2075949.1"/>
    </source>
</evidence>
<evidence type="ECO:0000256" key="1">
    <source>
        <dbReference type="ARBA" id="ARBA00001946"/>
    </source>
</evidence>
<protein>
    <recommendedName>
        <fullName evidence="11">fructokinase</fullName>
        <ecNumber evidence="11">2.7.1.4</ecNumber>
    </recommendedName>
</protein>
<dbReference type="Pfam" id="PF00480">
    <property type="entry name" value="ROK"/>
    <property type="match status" value="1"/>
</dbReference>
<keyword evidence="8" id="KW-0067">ATP-binding</keyword>
<dbReference type="EC" id="2.7.1.4" evidence="11"/>
<evidence type="ECO:0000313" key="14">
    <source>
        <dbReference type="Proteomes" id="UP001138793"/>
    </source>
</evidence>
<dbReference type="RefSeq" id="WP_149474903.1">
    <property type="nucleotide sequence ID" value="NZ_JAGGMB010000001.1"/>
</dbReference>
<comment type="catalytic activity">
    <reaction evidence="12">
        <text>D-fructose + ATP = D-fructose 6-phosphate + ADP + H(+)</text>
        <dbReference type="Rhea" id="RHEA:16125"/>
        <dbReference type="ChEBI" id="CHEBI:15378"/>
        <dbReference type="ChEBI" id="CHEBI:30616"/>
        <dbReference type="ChEBI" id="CHEBI:37721"/>
        <dbReference type="ChEBI" id="CHEBI:61527"/>
        <dbReference type="ChEBI" id="CHEBI:456216"/>
        <dbReference type="EC" id="2.7.1.4"/>
    </reaction>
</comment>
<evidence type="ECO:0000256" key="2">
    <source>
        <dbReference type="ARBA" id="ARBA00006479"/>
    </source>
</evidence>
<evidence type="ECO:0000256" key="6">
    <source>
        <dbReference type="ARBA" id="ARBA00022777"/>
    </source>
</evidence>
<evidence type="ECO:0000256" key="4">
    <source>
        <dbReference type="ARBA" id="ARBA00022723"/>
    </source>
</evidence>
<dbReference type="SUPFAM" id="SSF53067">
    <property type="entry name" value="Actin-like ATPase domain"/>
    <property type="match status" value="1"/>
</dbReference>
<evidence type="ECO:0000256" key="7">
    <source>
        <dbReference type="ARBA" id="ARBA00022833"/>
    </source>
</evidence>
<comment type="caution">
    <text evidence="13">The sequence shown here is derived from an EMBL/GenBank/DDBJ whole genome shotgun (WGS) entry which is preliminary data.</text>
</comment>
<organism evidence="13 14">
    <name type="scientific">Oceanobacillus polygoni</name>
    <dbReference type="NCBI Taxonomy" id="1235259"/>
    <lineage>
        <taxon>Bacteria</taxon>
        <taxon>Bacillati</taxon>
        <taxon>Bacillota</taxon>
        <taxon>Bacilli</taxon>
        <taxon>Bacillales</taxon>
        <taxon>Bacillaceae</taxon>
        <taxon>Oceanobacillus</taxon>
    </lineage>
</organism>
<evidence type="ECO:0000256" key="10">
    <source>
        <dbReference type="ARBA" id="ARBA00023277"/>
    </source>
</evidence>
<dbReference type="FunFam" id="3.30.420.40:FF:000136">
    <property type="entry name" value="Putative fructokinase"/>
    <property type="match status" value="1"/>
</dbReference>
<evidence type="ECO:0000256" key="9">
    <source>
        <dbReference type="ARBA" id="ARBA00022842"/>
    </source>
</evidence>
<proteinExistence type="inferred from homology"/>
<dbReference type="InterPro" id="IPR000600">
    <property type="entry name" value="ROK"/>
</dbReference>
<keyword evidence="7" id="KW-0862">Zinc</keyword>
<gene>
    <name evidence="13" type="ORF">J2Z64_000160</name>
</gene>
<sequence length="284" mass="30893">MLIGGIEAGGTKFVCAVGDESGNIFDKVTFPTEDPAKTLDAAKQFFNKHDIQALGVGSFGPVDLNKKSKTFGSILNTPKLKWKQFHLLDQLKQDYNIPVTLDTDVNAAALGEYKYGAARKAASVLYITVGTGIGAGFVKDGQTYIGKSHPEMGHIFIQQRKDDNFEGNCPYHGTCLEGLASGPAIEKRFGKKGDLLTADHVAWDMVADYLAQAIINYLLIISPEKVIIGGGVMKQEQLYPLIRKKVRDLSNTYMQLENLDKMIVAPKLNDEQGIKGAIALALLG</sequence>
<comment type="cofactor">
    <cofactor evidence="1">
        <name>Mg(2+)</name>
        <dbReference type="ChEBI" id="CHEBI:18420"/>
    </cofactor>
</comment>
<keyword evidence="9" id="KW-0460">Magnesium</keyword>
<dbReference type="OrthoDB" id="9783435at2"/>
<dbReference type="GO" id="GO:0005524">
    <property type="term" value="F:ATP binding"/>
    <property type="evidence" value="ECO:0007669"/>
    <property type="project" value="UniProtKB-KW"/>
</dbReference>
<evidence type="ECO:0000256" key="3">
    <source>
        <dbReference type="ARBA" id="ARBA00022679"/>
    </source>
</evidence>
<dbReference type="FunFam" id="3.30.420.40:FF:000153">
    <property type="entry name" value="Putative fructokinase"/>
    <property type="match status" value="1"/>
</dbReference>
<evidence type="ECO:0000256" key="5">
    <source>
        <dbReference type="ARBA" id="ARBA00022741"/>
    </source>
</evidence>
<dbReference type="InterPro" id="IPR051804">
    <property type="entry name" value="Carb_Metab_Reg_Kinase/Isom"/>
</dbReference>
<keyword evidence="3 13" id="KW-0808">Transferase</keyword>
<dbReference type="CDD" id="cd24067">
    <property type="entry name" value="ASKHA_NBD_ROK_BsFRK-like"/>
    <property type="match status" value="1"/>
</dbReference>
<dbReference type="Gene3D" id="3.30.420.40">
    <property type="match status" value="2"/>
</dbReference>
<dbReference type="PROSITE" id="PS01125">
    <property type="entry name" value="ROK"/>
    <property type="match status" value="1"/>
</dbReference>
<dbReference type="GO" id="GO:0008865">
    <property type="term" value="F:fructokinase activity"/>
    <property type="evidence" value="ECO:0007669"/>
    <property type="project" value="UniProtKB-EC"/>
</dbReference>
<accession>A0A9X0YNQ9</accession>
<keyword evidence="10" id="KW-0119">Carbohydrate metabolism</keyword>
<comment type="similarity">
    <text evidence="2">Belongs to the ROK (NagC/XylR) family.</text>
</comment>
<dbReference type="PANTHER" id="PTHR42742">
    <property type="entry name" value="TRANSCRIPTIONAL REPRESSOR MPRA"/>
    <property type="match status" value="1"/>
</dbReference>
<dbReference type="Proteomes" id="UP001138793">
    <property type="component" value="Unassembled WGS sequence"/>
</dbReference>
<dbReference type="GO" id="GO:0046872">
    <property type="term" value="F:metal ion binding"/>
    <property type="evidence" value="ECO:0007669"/>
    <property type="project" value="UniProtKB-KW"/>
</dbReference>
<dbReference type="PANTHER" id="PTHR42742:SF3">
    <property type="entry name" value="FRUCTOKINASE"/>
    <property type="match status" value="1"/>
</dbReference>
<evidence type="ECO:0000256" key="8">
    <source>
        <dbReference type="ARBA" id="ARBA00022840"/>
    </source>
</evidence>
<evidence type="ECO:0000256" key="11">
    <source>
        <dbReference type="ARBA" id="ARBA00038887"/>
    </source>
</evidence>
<keyword evidence="4" id="KW-0479">Metal-binding</keyword>
<evidence type="ECO:0000256" key="12">
    <source>
        <dbReference type="ARBA" id="ARBA00048451"/>
    </source>
</evidence>
<dbReference type="InterPro" id="IPR049874">
    <property type="entry name" value="ROK_cs"/>
</dbReference>
<name>A0A9X0YNQ9_9BACI</name>
<keyword evidence="6" id="KW-0418">Kinase</keyword>